<sequence length="18" mass="1921">PSWTIATCPTPTTYPSTP</sequence>
<gene>
    <name evidence="1" type="ORF">SEV965_LOCUS39218</name>
</gene>
<proteinExistence type="predicted"/>
<protein>
    <submittedName>
        <fullName evidence="1">Uncharacterized protein</fullName>
    </submittedName>
</protein>
<reference evidence="1" key="1">
    <citation type="submission" date="2021-02" db="EMBL/GenBank/DDBJ databases">
        <authorList>
            <person name="Nowell W R."/>
        </authorList>
    </citation>
    <scope>NUCLEOTIDE SEQUENCE</scope>
</reference>
<feature type="non-terminal residue" evidence="1">
    <location>
        <position position="1"/>
    </location>
</feature>
<dbReference type="AlphaFoldDB" id="A0A815XWH3"/>
<evidence type="ECO:0000313" key="1">
    <source>
        <dbReference type="EMBL" id="CAF1562893.1"/>
    </source>
</evidence>
<dbReference type="EMBL" id="CAJNOU010012808">
    <property type="protein sequence ID" value="CAF1562893.1"/>
    <property type="molecule type" value="Genomic_DNA"/>
</dbReference>
<dbReference type="Proteomes" id="UP000663889">
    <property type="component" value="Unassembled WGS sequence"/>
</dbReference>
<name>A0A815XWH3_9BILA</name>
<accession>A0A815XWH3</accession>
<comment type="caution">
    <text evidence="1">The sequence shown here is derived from an EMBL/GenBank/DDBJ whole genome shotgun (WGS) entry which is preliminary data.</text>
</comment>
<evidence type="ECO:0000313" key="2">
    <source>
        <dbReference type="Proteomes" id="UP000663889"/>
    </source>
</evidence>
<organism evidence="1 2">
    <name type="scientific">Rotaria sordida</name>
    <dbReference type="NCBI Taxonomy" id="392033"/>
    <lineage>
        <taxon>Eukaryota</taxon>
        <taxon>Metazoa</taxon>
        <taxon>Spiralia</taxon>
        <taxon>Gnathifera</taxon>
        <taxon>Rotifera</taxon>
        <taxon>Eurotatoria</taxon>
        <taxon>Bdelloidea</taxon>
        <taxon>Philodinida</taxon>
        <taxon>Philodinidae</taxon>
        <taxon>Rotaria</taxon>
    </lineage>
</organism>